<evidence type="ECO:0000256" key="2">
    <source>
        <dbReference type="ARBA" id="ARBA00023027"/>
    </source>
</evidence>
<accession>G8TVR5</accession>
<dbReference type="PATRIC" id="fig|679936.5.peg.138"/>
<keyword evidence="2" id="KW-0520">NAD</keyword>
<dbReference type="InterPro" id="IPR008927">
    <property type="entry name" value="6-PGluconate_DH-like_C_sf"/>
</dbReference>
<evidence type="ECO:0000259" key="3">
    <source>
        <dbReference type="Pfam" id="PF00725"/>
    </source>
</evidence>
<dbReference type="SUPFAM" id="SSF48179">
    <property type="entry name" value="6-phosphogluconate dehydrogenase C-terminal domain-like"/>
    <property type="match status" value="1"/>
</dbReference>
<dbReference type="Pfam" id="PF00725">
    <property type="entry name" value="3HCDH"/>
    <property type="match status" value="1"/>
</dbReference>
<organism evidence="4 5">
    <name type="scientific">Sulfobacillus acidophilus (strain ATCC 700253 / DSM 10332 / NAL)</name>
    <dbReference type="NCBI Taxonomy" id="679936"/>
    <lineage>
        <taxon>Bacteria</taxon>
        <taxon>Bacillati</taxon>
        <taxon>Bacillota</taxon>
        <taxon>Clostridia</taxon>
        <taxon>Eubacteriales</taxon>
        <taxon>Clostridiales Family XVII. Incertae Sedis</taxon>
        <taxon>Sulfobacillus</taxon>
    </lineage>
</organism>
<dbReference type="GO" id="GO:0006635">
    <property type="term" value="P:fatty acid beta-oxidation"/>
    <property type="evidence" value="ECO:0007669"/>
    <property type="project" value="TreeGrafter"/>
</dbReference>
<dbReference type="Gene3D" id="1.10.1040.10">
    <property type="entry name" value="N-(1-d-carboxylethyl)-l-norvaline Dehydrogenase, domain 2"/>
    <property type="match status" value="1"/>
</dbReference>
<reference evidence="4 5" key="2">
    <citation type="journal article" date="2012" name="Stand. Genomic Sci.">
        <title>Complete genome sequence of the moderately thermophilic mineral-sulfide-oxidizing firmicute Sulfobacillus acidophilus type strain (NAL(T)).</title>
        <authorList>
            <person name="Anderson I."/>
            <person name="Chertkov O."/>
            <person name="Chen A."/>
            <person name="Saunders E."/>
            <person name="Lapidus A."/>
            <person name="Nolan M."/>
            <person name="Lucas S."/>
            <person name="Hammon N."/>
            <person name="Deshpande S."/>
            <person name="Cheng J.F."/>
            <person name="Han C."/>
            <person name="Tapia R."/>
            <person name="Goodwin L.A."/>
            <person name="Pitluck S."/>
            <person name="Liolios K."/>
            <person name="Pagani I."/>
            <person name="Ivanova N."/>
            <person name="Mikhailova N."/>
            <person name="Pati A."/>
            <person name="Palaniappan K."/>
            <person name="Land M."/>
            <person name="Pan C."/>
            <person name="Rohde M."/>
            <person name="Pukall R."/>
            <person name="Goker M."/>
            <person name="Detter J.C."/>
            <person name="Woyke T."/>
            <person name="Bristow J."/>
            <person name="Eisen J.A."/>
            <person name="Markowitz V."/>
            <person name="Hugenholtz P."/>
            <person name="Kyrpides N.C."/>
            <person name="Klenk H.P."/>
            <person name="Mavromatis K."/>
        </authorList>
    </citation>
    <scope>NUCLEOTIDE SEQUENCE [LARGE SCALE GENOMIC DNA]</scope>
    <source>
        <strain evidence="5">ATCC 700253 / DSM 10332 / NAL</strain>
    </source>
</reference>
<keyword evidence="5" id="KW-1185">Reference proteome</keyword>
<reference evidence="5" key="1">
    <citation type="submission" date="2011-12" db="EMBL/GenBank/DDBJ databases">
        <title>The complete genome of chromosome of Sulfobacillus acidophilus DSM 10332.</title>
        <authorList>
            <person name="Lucas S."/>
            <person name="Han J."/>
            <person name="Lapidus A."/>
            <person name="Bruce D."/>
            <person name="Goodwin L."/>
            <person name="Pitluck S."/>
            <person name="Peters L."/>
            <person name="Kyrpides N."/>
            <person name="Mavromatis K."/>
            <person name="Ivanova N."/>
            <person name="Mikhailova N."/>
            <person name="Chertkov O."/>
            <person name="Saunders E."/>
            <person name="Detter J.C."/>
            <person name="Tapia R."/>
            <person name="Han C."/>
            <person name="Land M."/>
            <person name="Hauser L."/>
            <person name="Markowitz V."/>
            <person name="Cheng J.-F."/>
            <person name="Hugenholtz P."/>
            <person name="Woyke T."/>
            <person name="Wu D."/>
            <person name="Pukall R."/>
            <person name="Gehrich-Schroeter G."/>
            <person name="Schneider S."/>
            <person name="Klenk H.-P."/>
            <person name="Eisen J.A."/>
        </authorList>
    </citation>
    <scope>NUCLEOTIDE SEQUENCE [LARGE SCALE GENOMIC DNA]</scope>
    <source>
        <strain evidence="5">ATCC 700253 / DSM 10332 / NAL</strain>
    </source>
</reference>
<dbReference type="HOGENOM" id="CLU_2208687_0_0_9"/>
<dbReference type="InterPro" id="IPR006108">
    <property type="entry name" value="3HC_DH_C"/>
</dbReference>
<dbReference type="STRING" id="679936.Sulac_0131"/>
<dbReference type="PANTHER" id="PTHR43561:SF3">
    <property type="entry name" value="HYDROXYACYL-COENZYME A DEHYDROGENASE, MITOCHONDRIAL"/>
    <property type="match status" value="1"/>
</dbReference>
<dbReference type="KEGG" id="sap:Sulac_0131"/>
<evidence type="ECO:0000313" key="5">
    <source>
        <dbReference type="Proteomes" id="UP000005439"/>
    </source>
</evidence>
<evidence type="ECO:0000256" key="1">
    <source>
        <dbReference type="ARBA" id="ARBA00005086"/>
    </source>
</evidence>
<evidence type="ECO:0000313" key="4">
    <source>
        <dbReference type="EMBL" id="AEW03704.1"/>
    </source>
</evidence>
<dbReference type="PANTHER" id="PTHR43561">
    <property type="match status" value="1"/>
</dbReference>
<comment type="pathway">
    <text evidence="1">Lipid metabolism; butanoate metabolism.</text>
</comment>
<gene>
    <name evidence="4" type="ordered locus">Sulac_0131</name>
</gene>
<name>G8TVR5_SULAD</name>
<dbReference type="AlphaFoldDB" id="G8TVR5"/>
<dbReference type="EMBL" id="CP003179">
    <property type="protein sequence ID" value="AEW03704.1"/>
    <property type="molecule type" value="Genomic_DNA"/>
</dbReference>
<dbReference type="Proteomes" id="UP000005439">
    <property type="component" value="Chromosome"/>
</dbReference>
<dbReference type="InterPro" id="IPR052242">
    <property type="entry name" value="Mito_3-hydroxyacyl-CoA_DH"/>
</dbReference>
<feature type="domain" description="3-hydroxyacyl-CoA dehydrogenase C-terminal" evidence="3">
    <location>
        <begin position="11"/>
        <end position="101"/>
    </location>
</feature>
<dbReference type="GO" id="GO:0003857">
    <property type="term" value="F:(3S)-3-hydroxyacyl-CoA dehydrogenase (NAD+) activity"/>
    <property type="evidence" value="ECO:0007669"/>
    <property type="project" value="TreeGrafter"/>
</dbReference>
<sequence>MEKTLEDQLIERFTLATFLESVRLFEEGIAGPEDIDIAMRAGAGLPLGPFAWADREGLDVILNRLEKWAQSLPGFEPPVSLRQRVARGDLGVKTGRGYLRYGKEAVE</sequence>
<protein>
    <submittedName>
        <fullName evidence="4">3-hydroxyacyl-CoA dehydrogenase domain-containing protein</fullName>
    </submittedName>
</protein>
<dbReference type="InterPro" id="IPR013328">
    <property type="entry name" value="6PGD_dom2"/>
</dbReference>
<proteinExistence type="predicted"/>